<dbReference type="AlphaFoldDB" id="A0A821UYJ4"/>
<comment type="caution">
    <text evidence="2">The sequence shown here is derived from an EMBL/GenBank/DDBJ whole genome shotgun (WGS) entry which is preliminary data.</text>
</comment>
<feature type="compositionally biased region" description="Low complexity" evidence="1">
    <location>
        <begin position="123"/>
        <end position="138"/>
    </location>
</feature>
<feature type="non-terminal residue" evidence="2">
    <location>
        <position position="159"/>
    </location>
</feature>
<reference evidence="2" key="1">
    <citation type="submission" date="2021-02" db="EMBL/GenBank/DDBJ databases">
        <authorList>
            <person name="Nowell W R."/>
        </authorList>
    </citation>
    <scope>NUCLEOTIDE SEQUENCE</scope>
</reference>
<evidence type="ECO:0000313" key="3">
    <source>
        <dbReference type="Proteomes" id="UP000663848"/>
    </source>
</evidence>
<accession>A0A821UYJ4</accession>
<proteinExistence type="predicted"/>
<feature type="region of interest" description="Disordered" evidence="1">
    <location>
        <begin position="109"/>
        <end position="143"/>
    </location>
</feature>
<dbReference type="EMBL" id="CAJOBR010009901">
    <property type="protein sequence ID" value="CAF4897890.1"/>
    <property type="molecule type" value="Genomic_DNA"/>
</dbReference>
<evidence type="ECO:0000313" key="2">
    <source>
        <dbReference type="EMBL" id="CAF4897890.1"/>
    </source>
</evidence>
<organism evidence="2 3">
    <name type="scientific">Rotaria socialis</name>
    <dbReference type="NCBI Taxonomy" id="392032"/>
    <lineage>
        <taxon>Eukaryota</taxon>
        <taxon>Metazoa</taxon>
        <taxon>Spiralia</taxon>
        <taxon>Gnathifera</taxon>
        <taxon>Rotifera</taxon>
        <taxon>Eurotatoria</taxon>
        <taxon>Bdelloidea</taxon>
        <taxon>Philodinida</taxon>
        <taxon>Philodinidae</taxon>
        <taxon>Rotaria</taxon>
    </lineage>
</organism>
<sequence length="159" mass="17887">MIVDTSVLPTDALTYTDEQFFHLVRNLCGNSSVNLLEILCIRSVQSFLLTDTKDIFSVINFDCDQLEDIKREICFQLQDKSYIIKPGVESSIKYLKELLLTKNNEHITRLKKKVTPPPPPPTLTTSSSSTTTAPTAPAVAMKQPIPMSIDDHTKYVLEK</sequence>
<protein>
    <submittedName>
        <fullName evidence="2">Uncharacterized protein</fullName>
    </submittedName>
</protein>
<evidence type="ECO:0000256" key="1">
    <source>
        <dbReference type="SAM" id="MobiDB-lite"/>
    </source>
</evidence>
<gene>
    <name evidence="2" type="ORF">QYT958_LOCUS30639</name>
</gene>
<name>A0A821UYJ4_9BILA</name>
<dbReference type="Proteomes" id="UP000663848">
    <property type="component" value="Unassembled WGS sequence"/>
</dbReference>